<comment type="subcellular location">
    <subcellularLocation>
        <location evidence="1 8">Cell membrane</location>
        <topology evidence="1 8">Multi-pass membrane protein</topology>
    </subcellularLocation>
</comment>
<comment type="similarity">
    <text evidence="8">Belongs to the insect chemoreceptor superfamily. Gustatory receptor (GR) family.</text>
</comment>
<evidence type="ECO:0000256" key="1">
    <source>
        <dbReference type="ARBA" id="ARBA00004651"/>
    </source>
</evidence>
<dbReference type="GO" id="GO:0050909">
    <property type="term" value="P:sensory perception of taste"/>
    <property type="evidence" value="ECO:0007669"/>
    <property type="project" value="InterPro"/>
</dbReference>
<evidence type="ECO:0000256" key="4">
    <source>
        <dbReference type="ARBA" id="ARBA00022989"/>
    </source>
</evidence>
<dbReference type="GO" id="GO:0005886">
    <property type="term" value="C:plasma membrane"/>
    <property type="evidence" value="ECO:0007669"/>
    <property type="project" value="UniProtKB-SubCell"/>
</dbReference>
<feature type="transmembrane region" description="Helical" evidence="8">
    <location>
        <begin position="284"/>
        <end position="305"/>
    </location>
</feature>
<keyword evidence="5 8" id="KW-0472">Membrane</keyword>
<gene>
    <name evidence="9" type="ORF">Zmor_017872</name>
</gene>
<reference evidence="9" key="1">
    <citation type="journal article" date="2023" name="G3 (Bethesda)">
        <title>Whole genome assemblies of Zophobas morio and Tenebrio molitor.</title>
        <authorList>
            <person name="Kaur S."/>
            <person name="Stinson S.A."/>
            <person name="diCenzo G.C."/>
        </authorList>
    </citation>
    <scope>NUCLEOTIDE SEQUENCE</scope>
    <source>
        <strain evidence="9">QUZm001</strain>
    </source>
</reference>
<dbReference type="Proteomes" id="UP001168821">
    <property type="component" value="Unassembled WGS sequence"/>
</dbReference>
<keyword evidence="6 8" id="KW-0675">Receptor</keyword>
<dbReference type="PANTHER" id="PTHR21143">
    <property type="entry name" value="INVERTEBRATE GUSTATORY RECEPTOR"/>
    <property type="match status" value="1"/>
</dbReference>
<keyword evidence="2 8" id="KW-1003">Cell membrane</keyword>
<dbReference type="GO" id="GO:0030425">
    <property type="term" value="C:dendrite"/>
    <property type="evidence" value="ECO:0007669"/>
    <property type="project" value="TreeGrafter"/>
</dbReference>
<comment type="caution">
    <text evidence="9">The sequence shown here is derived from an EMBL/GenBank/DDBJ whole genome shotgun (WGS) entry which is preliminary data.</text>
</comment>
<evidence type="ECO:0000256" key="5">
    <source>
        <dbReference type="ARBA" id="ARBA00023136"/>
    </source>
</evidence>
<dbReference type="GO" id="GO:0008049">
    <property type="term" value="P:male courtship behavior"/>
    <property type="evidence" value="ECO:0007669"/>
    <property type="project" value="TreeGrafter"/>
</dbReference>
<evidence type="ECO:0000256" key="3">
    <source>
        <dbReference type="ARBA" id="ARBA00022692"/>
    </source>
</evidence>
<evidence type="ECO:0000256" key="2">
    <source>
        <dbReference type="ARBA" id="ARBA00022475"/>
    </source>
</evidence>
<feature type="transmembrane region" description="Helical" evidence="8">
    <location>
        <begin position="76"/>
        <end position="93"/>
    </location>
</feature>
<keyword evidence="7 8" id="KW-0807">Transducer</keyword>
<organism evidence="9 10">
    <name type="scientific">Zophobas morio</name>
    <dbReference type="NCBI Taxonomy" id="2755281"/>
    <lineage>
        <taxon>Eukaryota</taxon>
        <taxon>Metazoa</taxon>
        <taxon>Ecdysozoa</taxon>
        <taxon>Arthropoda</taxon>
        <taxon>Hexapoda</taxon>
        <taxon>Insecta</taxon>
        <taxon>Pterygota</taxon>
        <taxon>Neoptera</taxon>
        <taxon>Endopterygota</taxon>
        <taxon>Coleoptera</taxon>
        <taxon>Polyphaga</taxon>
        <taxon>Cucujiformia</taxon>
        <taxon>Tenebrionidae</taxon>
        <taxon>Zophobas</taxon>
    </lineage>
</organism>
<evidence type="ECO:0000313" key="10">
    <source>
        <dbReference type="Proteomes" id="UP001168821"/>
    </source>
</evidence>
<evidence type="ECO:0000256" key="7">
    <source>
        <dbReference type="ARBA" id="ARBA00023224"/>
    </source>
</evidence>
<dbReference type="GO" id="GO:0007165">
    <property type="term" value="P:signal transduction"/>
    <property type="evidence" value="ECO:0007669"/>
    <property type="project" value="UniProtKB-KW"/>
</dbReference>
<dbReference type="EMBL" id="JALNTZ010000005">
    <property type="protein sequence ID" value="KAJ3651865.1"/>
    <property type="molecule type" value="Genomic_DNA"/>
</dbReference>
<keyword evidence="3 8" id="KW-0812">Transmembrane</keyword>
<comment type="function">
    <text evidence="8">Gustatory receptor which mediates acceptance or avoidance behavior, depending on its substrates.</text>
</comment>
<keyword evidence="10" id="KW-1185">Reference proteome</keyword>
<sequence>MQLATFTFLGFRGTADFAIASFDVSEVIVSGSIFLLSTPLKFKHFCVIFDHFEKIDNLVSSVCVEEIRKRSKLIQWFLMLYLPFLYIVDLFMWGNNSWEGLNNYFAFYILYTIIIVHEVQYWLFVTLIQARILAVDTYLRKGLKRGISKECIDSTVTSYTHITQTIEDVNKCFNISSSMIILSTYLHLVICPYELFVFMTSNETSFFNYVHFFWIFFQTSRLLVILEVCHRLEKQVQSFKRFVIFLMLGGFVDNKDQLKTLVLIVIKRKVRLSAYALPKINRSLLVSILSSISTYWMILMLFSAITF</sequence>
<proteinExistence type="inferred from homology"/>
<evidence type="ECO:0000256" key="8">
    <source>
        <dbReference type="RuleBase" id="RU363108"/>
    </source>
</evidence>
<feature type="transmembrane region" description="Helical" evidence="8">
    <location>
        <begin position="180"/>
        <end position="200"/>
    </location>
</feature>
<feature type="transmembrane region" description="Helical" evidence="8">
    <location>
        <begin position="105"/>
        <end position="124"/>
    </location>
</feature>
<dbReference type="AlphaFoldDB" id="A0AA38IA36"/>
<dbReference type="Pfam" id="PF08395">
    <property type="entry name" value="7tm_7"/>
    <property type="match status" value="1"/>
</dbReference>
<evidence type="ECO:0000256" key="6">
    <source>
        <dbReference type="ARBA" id="ARBA00023170"/>
    </source>
</evidence>
<dbReference type="PANTHER" id="PTHR21143:SF123">
    <property type="entry name" value="GUSTATORY RECEPTOR FOR SUGAR TASTE 43A-RELATED"/>
    <property type="match status" value="1"/>
</dbReference>
<comment type="caution">
    <text evidence="8">Lacks conserved residue(s) required for the propagation of feature annotation.</text>
</comment>
<accession>A0AA38IA36</accession>
<dbReference type="InterPro" id="IPR013604">
    <property type="entry name" value="7TM_chemorcpt"/>
</dbReference>
<feature type="transmembrane region" description="Helical" evidence="8">
    <location>
        <begin position="206"/>
        <end position="226"/>
    </location>
</feature>
<dbReference type="GO" id="GO:0007635">
    <property type="term" value="P:chemosensory behavior"/>
    <property type="evidence" value="ECO:0007669"/>
    <property type="project" value="TreeGrafter"/>
</dbReference>
<name>A0AA38IA36_9CUCU</name>
<dbReference type="GO" id="GO:0043025">
    <property type="term" value="C:neuronal cell body"/>
    <property type="evidence" value="ECO:0007669"/>
    <property type="project" value="TreeGrafter"/>
</dbReference>
<keyword evidence="4 8" id="KW-1133">Transmembrane helix</keyword>
<evidence type="ECO:0000313" key="9">
    <source>
        <dbReference type="EMBL" id="KAJ3651865.1"/>
    </source>
</evidence>
<protein>
    <recommendedName>
        <fullName evidence="8">Gustatory receptor</fullName>
    </recommendedName>
</protein>
<dbReference type="GO" id="GO:0030424">
    <property type="term" value="C:axon"/>
    <property type="evidence" value="ECO:0007669"/>
    <property type="project" value="TreeGrafter"/>
</dbReference>